<evidence type="ECO:0000259" key="5">
    <source>
        <dbReference type="PROSITE" id="PS50983"/>
    </source>
</evidence>
<proteinExistence type="predicted"/>
<dbReference type="SUPFAM" id="SSF46689">
    <property type="entry name" value="Homeodomain-like"/>
    <property type="match status" value="2"/>
</dbReference>
<dbReference type="PROSITE" id="PS01124">
    <property type="entry name" value="HTH_ARAC_FAMILY_2"/>
    <property type="match status" value="1"/>
</dbReference>
<dbReference type="InterPro" id="IPR037923">
    <property type="entry name" value="HTH-like"/>
</dbReference>
<evidence type="ECO:0000259" key="4">
    <source>
        <dbReference type="PROSITE" id="PS01124"/>
    </source>
</evidence>
<dbReference type="InterPro" id="IPR018062">
    <property type="entry name" value="HTH_AraC-typ_CS"/>
</dbReference>
<dbReference type="Pfam" id="PF01497">
    <property type="entry name" value="Peripla_BP_2"/>
    <property type="match status" value="1"/>
</dbReference>
<dbReference type="SMART" id="SM00342">
    <property type="entry name" value="HTH_ARAC"/>
    <property type="match status" value="1"/>
</dbReference>
<evidence type="ECO:0000256" key="3">
    <source>
        <dbReference type="ARBA" id="ARBA00023163"/>
    </source>
</evidence>
<keyword evidence="2" id="KW-0238">DNA-binding</keyword>
<name>A0A3D9ITR6_9BACL</name>
<dbReference type="PANTHER" id="PTHR43280">
    <property type="entry name" value="ARAC-FAMILY TRANSCRIPTIONAL REGULATOR"/>
    <property type="match status" value="1"/>
</dbReference>
<dbReference type="PROSITE" id="PS50983">
    <property type="entry name" value="FE_B12_PBP"/>
    <property type="match status" value="1"/>
</dbReference>
<dbReference type="Gene3D" id="3.40.50.1980">
    <property type="entry name" value="Nitrogenase molybdenum iron protein domain"/>
    <property type="match status" value="2"/>
</dbReference>
<dbReference type="PROSITE" id="PS00041">
    <property type="entry name" value="HTH_ARAC_FAMILY_1"/>
    <property type="match status" value="1"/>
</dbReference>
<dbReference type="InterPro" id="IPR018060">
    <property type="entry name" value="HTH_AraC"/>
</dbReference>
<dbReference type="RefSeq" id="WP_181917899.1">
    <property type="nucleotide sequence ID" value="NZ_QRDZ01000021.1"/>
</dbReference>
<keyword evidence="7" id="KW-1185">Reference proteome</keyword>
<feature type="domain" description="HTH araC/xylS-type" evidence="4">
    <location>
        <begin position="176"/>
        <end position="274"/>
    </location>
</feature>
<protein>
    <submittedName>
        <fullName evidence="6">ABC-type Fe3+-hydroxamate transport system substrate-binding protein</fullName>
    </submittedName>
</protein>
<keyword evidence="1" id="KW-0805">Transcription regulation</keyword>
<evidence type="ECO:0000313" key="6">
    <source>
        <dbReference type="EMBL" id="RED65134.1"/>
    </source>
</evidence>
<dbReference type="Gene3D" id="1.10.10.60">
    <property type="entry name" value="Homeodomain-like"/>
    <property type="match status" value="2"/>
</dbReference>
<evidence type="ECO:0000256" key="2">
    <source>
        <dbReference type="ARBA" id="ARBA00023125"/>
    </source>
</evidence>
<dbReference type="GO" id="GO:0043565">
    <property type="term" value="F:sequence-specific DNA binding"/>
    <property type="evidence" value="ECO:0007669"/>
    <property type="project" value="InterPro"/>
</dbReference>
<dbReference type="SUPFAM" id="SSF53807">
    <property type="entry name" value="Helical backbone' metal receptor"/>
    <property type="match status" value="1"/>
</dbReference>
<dbReference type="Proteomes" id="UP000256977">
    <property type="component" value="Unassembled WGS sequence"/>
</dbReference>
<dbReference type="InterPro" id="IPR009057">
    <property type="entry name" value="Homeodomain-like_sf"/>
</dbReference>
<comment type="caution">
    <text evidence="6">The sequence shown here is derived from an EMBL/GenBank/DDBJ whole genome shotgun (WGS) entry which is preliminary data.</text>
</comment>
<dbReference type="EMBL" id="QRDZ01000021">
    <property type="protein sequence ID" value="RED65134.1"/>
    <property type="molecule type" value="Genomic_DNA"/>
</dbReference>
<dbReference type="AlphaFoldDB" id="A0A3D9ITR6"/>
<accession>A0A3D9ITR6</accession>
<dbReference type="PANTHER" id="PTHR43280:SF28">
    <property type="entry name" value="HTH-TYPE TRANSCRIPTIONAL ACTIVATOR RHAS"/>
    <property type="match status" value="1"/>
</dbReference>
<dbReference type="Pfam" id="PF12833">
    <property type="entry name" value="HTH_18"/>
    <property type="match status" value="1"/>
</dbReference>
<gene>
    <name evidence="6" type="ORF">DFP98_12125</name>
</gene>
<evidence type="ECO:0000256" key="1">
    <source>
        <dbReference type="ARBA" id="ARBA00023015"/>
    </source>
</evidence>
<feature type="domain" description="Fe/B12 periplasmic-binding" evidence="5">
    <location>
        <begin position="279"/>
        <end position="543"/>
    </location>
</feature>
<sequence>MKLEDKRHPFFHRTLTVIRESVIVTFDSEQGQETIEQPGHSLLLALKGKGDIYINNRPSQLSRNKAFVIPAGTITKIRSDSGNPLAAYWLSFDLYRMGKQNERQMILERELSFPLEGRLHIGDPGSMAASLRKLEAMGRHTEEDGDPAQYQHIVQELFDALMQAGPVPYDADEPIQRTIRHMQRHYAGSLTLQDLAAIAGSHPTYYSAQFKRRLGISPIDYLNRLRLNRAKELMLSSHDKMKDIARLSGFSDEFYFSRRFKAGFGIPPTFYLKNHQPSRIVSLSSPYTDHLLALGVQPYREDTREELVSERKWIAAKKDGLASWELRRRELLAMKPDVLICKEHILAETRMYMGDIAPIVTVPWLRLDCFDHMREIAVLTGKEQHAREWIERYESRAEKGRRQVGRKIGGSSAAICVVTEKQVRLYGERNIGHVFYRSLQLAPPDIVRKEMDKHRAGTVFNWLTIAPEQFDRCDADYLFVLIEPNEGAVANFHRLQAGESWQRHSAVRSRRVYSLDWQEWLPYSPYSISRQLNGAVALLADTALG</sequence>
<keyword evidence="3" id="KW-0804">Transcription</keyword>
<dbReference type="Pfam" id="PF02311">
    <property type="entry name" value="AraC_binding"/>
    <property type="match status" value="1"/>
</dbReference>
<dbReference type="InterPro" id="IPR002491">
    <property type="entry name" value="ABC_transptr_periplasmic_BD"/>
</dbReference>
<dbReference type="InterPro" id="IPR003313">
    <property type="entry name" value="AraC-bd"/>
</dbReference>
<dbReference type="SUPFAM" id="SSF51215">
    <property type="entry name" value="Regulatory protein AraC"/>
    <property type="match status" value="1"/>
</dbReference>
<evidence type="ECO:0000313" key="7">
    <source>
        <dbReference type="Proteomes" id="UP000256977"/>
    </source>
</evidence>
<dbReference type="GO" id="GO:0003700">
    <property type="term" value="F:DNA-binding transcription factor activity"/>
    <property type="evidence" value="ECO:0007669"/>
    <property type="project" value="InterPro"/>
</dbReference>
<organism evidence="6 7">
    <name type="scientific">Cohnella phaseoli</name>
    <dbReference type="NCBI Taxonomy" id="456490"/>
    <lineage>
        <taxon>Bacteria</taxon>
        <taxon>Bacillati</taxon>
        <taxon>Bacillota</taxon>
        <taxon>Bacilli</taxon>
        <taxon>Bacillales</taxon>
        <taxon>Paenibacillaceae</taxon>
        <taxon>Cohnella</taxon>
    </lineage>
</organism>
<reference evidence="6 7" key="1">
    <citation type="submission" date="2018-07" db="EMBL/GenBank/DDBJ databases">
        <title>Genomic Encyclopedia of Type Strains, Phase III (KMG-III): the genomes of soil and plant-associated and newly described type strains.</title>
        <authorList>
            <person name="Whitman W."/>
        </authorList>
    </citation>
    <scope>NUCLEOTIDE SEQUENCE [LARGE SCALE GENOMIC DNA]</scope>
    <source>
        <strain evidence="6 7">CECT 7287</strain>
    </source>
</reference>